<feature type="transmembrane region" description="Helical" evidence="1">
    <location>
        <begin position="75"/>
        <end position="95"/>
    </location>
</feature>
<dbReference type="GO" id="GO:0009245">
    <property type="term" value="P:lipid A biosynthetic process"/>
    <property type="evidence" value="ECO:0007669"/>
    <property type="project" value="InterPro"/>
</dbReference>
<dbReference type="PIRSF" id="PIRSF028440">
    <property type="entry name" value="UCP_LAB_N"/>
    <property type="match status" value="1"/>
</dbReference>
<dbReference type="GO" id="GO:0008915">
    <property type="term" value="F:lipid-A-disaccharide synthase activity"/>
    <property type="evidence" value="ECO:0007669"/>
    <property type="project" value="InterPro"/>
</dbReference>
<dbReference type="SMART" id="SM01259">
    <property type="entry name" value="LAB_N"/>
    <property type="match status" value="1"/>
</dbReference>
<gene>
    <name evidence="3" type="ORF">CHT98_25930</name>
</gene>
<dbReference type="Proteomes" id="UP000215367">
    <property type="component" value="Unassembled WGS sequence"/>
</dbReference>
<dbReference type="RefSeq" id="WP_094306302.1">
    <property type="nucleotide sequence ID" value="NZ_NOWT01000033.1"/>
</dbReference>
<keyword evidence="1" id="KW-0472">Membrane</keyword>
<dbReference type="Pfam" id="PF07578">
    <property type="entry name" value="LAB_N"/>
    <property type="match status" value="1"/>
</dbReference>
<sequence>MLERAIAWYQSQSTADLIWVGVGFFAQALFMMRFVVQWIASERARRSIVPDLFWYFSIGGGVLLLAYSIQRGDPVFMFGQGLGLIIYFRNLYFVWNNRRNGGADGNAAGTP</sequence>
<evidence type="ECO:0000259" key="2">
    <source>
        <dbReference type="SMART" id="SM01259"/>
    </source>
</evidence>
<dbReference type="EMBL" id="NOWT01000033">
    <property type="protein sequence ID" value="OYD81489.1"/>
    <property type="molecule type" value="Genomic_DNA"/>
</dbReference>
<evidence type="ECO:0000256" key="1">
    <source>
        <dbReference type="SAM" id="Phobius"/>
    </source>
</evidence>
<feature type="transmembrane region" description="Helical" evidence="1">
    <location>
        <begin position="17"/>
        <end position="40"/>
    </location>
</feature>
<proteinExistence type="predicted"/>
<keyword evidence="1" id="KW-0812">Transmembrane</keyword>
<dbReference type="GO" id="GO:0016020">
    <property type="term" value="C:membrane"/>
    <property type="evidence" value="ECO:0007669"/>
    <property type="project" value="GOC"/>
</dbReference>
<feature type="domain" description="Lipid A biosynthesis N-terminal" evidence="2">
    <location>
        <begin position="22"/>
        <end position="93"/>
    </location>
</feature>
<comment type="caution">
    <text evidence="3">The sequence shown here is derived from an EMBL/GenBank/DDBJ whole genome shotgun (WGS) entry which is preliminary data.</text>
</comment>
<dbReference type="AlphaFoldDB" id="A0A235H6Q3"/>
<dbReference type="InterPro" id="IPR011499">
    <property type="entry name" value="Lipid_A_biosynth_N"/>
</dbReference>
<protein>
    <submittedName>
        <fullName evidence="3">Lipid A biosynthesis</fullName>
    </submittedName>
</protein>
<evidence type="ECO:0000313" key="4">
    <source>
        <dbReference type="Proteomes" id="UP000215367"/>
    </source>
</evidence>
<organism evidence="3 4">
    <name type="scientific">Azospirillum brasilense</name>
    <dbReference type="NCBI Taxonomy" id="192"/>
    <lineage>
        <taxon>Bacteria</taxon>
        <taxon>Pseudomonadati</taxon>
        <taxon>Pseudomonadota</taxon>
        <taxon>Alphaproteobacteria</taxon>
        <taxon>Rhodospirillales</taxon>
        <taxon>Azospirillaceae</taxon>
        <taxon>Azospirillum</taxon>
    </lineage>
</organism>
<keyword evidence="1" id="KW-1133">Transmembrane helix</keyword>
<feature type="transmembrane region" description="Helical" evidence="1">
    <location>
        <begin position="52"/>
        <end position="69"/>
    </location>
</feature>
<name>A0A235H6Q3_AZOBR</name>
<dbReference type="InterPro" id="IPR014546">
    <property type="entry name" value="UCP028440_lipidA_biosyn"/>
</dbReference>
<evidence type="ECO:0000313" key="3">
    <source>
        <dbReference type="EMBL" id="OYD81489.1"/>
    </source>
</evidence>
<accession>A0A235H6Q3</accession>
<reference evidence="3 4" key="1">
    <citation type="submission" date="2017-07" db="EMBL/GenBank/DDBJ databases">
        <title>Whole genome sequence of Azospirillum brasilense 2A1, a potential biofertilizer strain.</title>
        <authorList>
            <person name="Fontana C.A."/>
            <person name="Toffoli L.M."/>
            <person name="Salazar S.M."/>
            <person name="Puglisi E."/>
            <person name="Pedraza R."/>
            <person name="Bassi D."/>
            <person name="Cocconcelli P.S."/>
        </authorList>
    </citation>
    <scope>NUCLEOTIDE SEQUENCE [LARGE SCALE GENOMIC DNA]</scope>
    <source>
        <strain evidence="3 4">2A1</strain>
    </source>
</reference>